<dbReference type="AlphaFoldDB" id="A0AAE3XGB1"/>
<dbReference type="Gene3D" id="3.90.550.10">
    <property type="entry name" value="Spore Coat Polysaccharide Biosynthesis Protein SpsA, Chain A"/>
    <property type="match status" value="1"/>
</dbReference>
<dbReference type="SUPFAM" id="SSF53448">
    <property type="entry name" value="Nucleotide-diphospho-sugar transferases"/>
    <property type="match status" value="1"/>
</dbReference>
<reference evidence="2" key="1">
    <citation type="submission" date="2023-07" db="EMBL/GenBank/DDBJ databases">
        <title>Sorghum-associated microbial communities from plants grown in Nebraska, USA.</title>
        <authorList>
            <person name="Schachtman D."/>
        </authorList>
    </citation>
    <scope>NUCLEOTIDE SEQUENCE</scope>
    <source>
        <strain evidence="2">BE330</strain>
    </source>
</reference>
<comment type="caution">
    <text evidence="2">The sequence shown here is derived from an EMBL/GenBank/DDBJ whole genome shotgun (WGS) entry which is preliminary data.</text>
</comment>
<evidence type="ECO:0000313" key="3">
    <source>
        <dbReference type="Proteomes" id="UP001185331"/>
    </source>
</evidence>
<dbReference type="Proteomes" id="UP001185331">
    <property type="component" value="Unassembled WGS sequence"/>
</dbReference>
<dbReference type="PANTHER" id="PTHR43179:SF7">
    <property type="entry name" value="RHAMNOSYLTRANSFERASE WBBL"/>
    <property type="match status" value="1"/>
</dbReference>
<evidence type="ECO:0000313" key="2">
    <source>
        <dbReference type="EMBL" id="MDR6219610.1"/>
    </source>
</evidence>
<dbReference type="Pfam" id="PF00535">
    <property type="entry name" value="Glycos_transf_2"/>
    <property type="match status" value="1"/>
</dbReference>
<dbReference type="EMBL" id="JAVDQK010000008">
    <property type="protein sequence ID" value="MDR6219610.1"/>
    <property type="molecule type" value="Genomic_DNA"/>
</dbReference>
<feature type="domain" description="Glycosyltransferase 2-like" evidence="1">
    <location>
        <begin position="8"/>
        <end position="115"/>
    </location>
</feature>
<name>A0AAE3XGB1_9DEIO</name>
<evidence type="ECO:0000259" key="1">
    <source>
        <dbReference type="Pfam" id="PF00535"/>
    </source>
</evidence>
<accession>A0AAE3XGB1</accession>
<protein>
    <submittedName>
        <fullName evidence="2">GT2 family glycosyltransferase</fullName>
    </submittedName>
</protein>
<dbReference type="PANTHER" id="PTHR43179">
    <property type="entry name" value="RHAMNOSYLTRANSFERASE WBBL"/>
    <property type="match status" value="1"/>
</dbReference>
<proteinExistence type="predicted"/>
<dbReference type="InterPro" id="IPR001173">
    <property type="entry name" value="Glyco_trans_2-like"/>
</dbReference>
<gene>
    <name evidence="2" type="ORF">J2Y00_003214</name>
</gene>
<organism evidence="2 3">
    <name type="scientific">Deinococcus soli</name>
    <name type="common">ex Cha et al. 2016</name>
    <dbReference type="NCBI Taxonomy" id="1309411"/>
    <lineage>
        <taxon>Bacteria</taxon>
        <taxon>Thermotogati</taxon>
        <taxon>Deinococcota</taxon>
        <taxon>Deinococci</taxon>
        <taxon>Deinococcales</taxon>
        <taxon>Deinococcaceae</taxon>
        <taxon>Deinococcus</taxon>
    </lineage>
</organism>
<dbReference type="InterPro" id="IPR029044">
    <property type="entry name" value="Nucleotide-diphossugar_trans"/>
</dbReference>
<sequence length="251" mass="28893">MNESKINGEIIIVDNSSDFLYKDQEDIIYIDPKRNTGFSKANNLGIINSSGEVVILLNNDAFMTTEALVLGLDYLSRHSKAGIWAPELVYADGRPQTSSAPLPTLFNLIDEYLFFNRAHKLLNLLLGKSSLRQPFMVESLIGACWFINRKAINDIGLLDEDFFFTSEDVDYSYRMKVQGYQLIIDKRVRIIHLGSASQDHFRWYKDSNLHEGRKLYFYKTRSEKIYSTASKVIDTGINIRRLLDVKNKCRN</sequence>